<comment type="caution">
    <text evidence="1">The sequence shown here is derived from an EMBL/GenBank/DDBJ whole genome shotgun (WGS) entry which is preliminary data.</text>
</comment>
<proteinExistence type="predicted"/>
<dbReference type="Proteomes" id="UP000616769">
    <property type="component" value="Unassembled WGS sequence"/>
</dbReference>
<evidence type="ECO:0000313" key="2">
    <source>
        <dbReference type="Proteomes" id="UP000616769"/>
    </source>
</evidence>
<gene>
    <name evidence="1" type="ORF">QR98_0067250</name>
</gene>
<accession>A0A132AB40</accession>
<sequence length="109" mass="13058">MVVDEIIAPSTATKTMKEKMFWPRKHSNLKSLYHFILNTVDCFRRVWNEKLGLKRADKWCKAIIIPFSNLHSGYRENYEKKISTITFKDQVRQNRVLKCLKYLTFFVLV</sequence>
<reference evidence="1 2" key="1">
    <citation type="journal article" date="2015" name="Parasit. Vectors">
        <title>Draft genome of the scabies mite.</title>
        <authorList>
            <person name="Rider S.D.Jr."/>
            <person name="Morgan M.S."/>
            <person name="Arlian L.G."/>
        </authorList>
    </citation>
    <scope>NUCLEOTIDE SEQUENCE [LARGE SCALE GENOMIC DNA]</scope>
    <source>
        <strain evidence="1">Arlian Lab</strain>
    </source>
</reference>
<evidence type="ECO:0008006" key="3">
    <source>
        <dbReference type="Google" id="ProtNLM"/>
    </source>
</evidence>
<name>A0A132AB40_SARSC</name>
<dbReference type="AlphaFoldDB" id="A0A132AB40"/>
<dbReference type="VEuPathDB" id="VectorBase:SSCA008314"/>
<evidence type="ECO:0000313" key="1">
    <source>
        <dbReference type="EMBL" id="KPM08211.1"/>
    </source>
</evidence>
<protein>
    <recommendedName>
        <fullName evidence="3">PiggyBac transposable element-derived protein domain-containing protein</fullName>
    </recommendedName>
</protein>
<organism evidence="1 2">
    <name type="scientific">Sarcoptes scabiei</name>
    <name type="common">Itch mite</name>
    <name type="synonym">Acarus scabiei</name>
    <dbReference type="NCBI Taxonomy" id="52283"/>
    <lineage>
        <taxon>Eukaryota</taxon>
        <taxon>Metazoa</taxon>
        <taxon>Ecdysozoa</taxon>
        <taxon>Arthropoda</taxon>
        <taxon>Chelicerata</taxon>
        <taxon>Arachnida</taxon>
        <taxon>Acari</taxon>
        <taxon>Acariformes</taxon>
        <taxon>Sarcoptiformes</taxon>
        <taxon>Astigmata</taxon>
        <taxon>Psoroptidia</taxon>
        <taxon>Sarcoptoidea</taxon>
        <taxon>Sarcoptidae</taxon>
        <taxon>Sarcoptinae</taxon>
        <taxon>Sarcoptes</taxon>
    </lineage>
</organism>
<dbReference type="EMBL" id="JXLN01012231">
    <property type="protein sequence ID" value="KPM08211.1"/>
    <property type="molecule type" value="Genomic_DNA"/>
</dbReference>